<comment type="caution">
    <text evidence="2">The sequence shown here is derived from an EMBL/GenBank/DDBJ whole genome shotgun (WGS) entry which is preliminary data.</text>
</comment>
<gene>
    <name evidence="2" type="ORF">CTI11_21365</name>
</gene>
<evidence type="ECO:0000256" key="1">
    <source>
        <dbReference type="SAM" id="SignalP"/>
    </source>
</evidence>
<reference evidence="2" key="1">
    <citation type="submission" date="2017-10" db="EMBL/GenBank/DDBJ databases">
        <title>Chryseobacterium sp. B5 is a hydrocarbonoclastic and plant growth promoting bacterium.</title>
        <authorList>
            <person name="Thijs S."/>
            <person name="Gkorezis P."/>
            <person name="Van Hamme J."/>
        </authorList>
    </citation>
    <scope>NUCLEOTIDE SEQUENCE</scope>
    <source>
        <strain evidence="2">B5</strain>
    </source>
</reference>
<protein>
    <recommendedName>
        <fullName evidence="3">YXWGXW repeat-containing protein</fullName>
    </recommendedName>
</protein>
<proteinExistence type="predicted"/>
<accession>A0A2G7T380</accession>
<dbReference type="AlphaFoldDB" id="A0A2G7T380"/>
<dbReference type="EMBL" id="PEKC01000108">
    <property type="protein sequence ID" value="PII34382.1"/>
    <property type="molecule type" value="Genomic_DNA"/>
</dbReference>
<evidence type="ECO:0008006" key="3">
    <source>
        <dbReference type="Google" id="ProtNLM"/>
    </source>
</evidence>
<sequence>MSSLRLTVRRAVRPLALALAAGSLAALAGCVVAPVAPVAPGPYVVPPGVAYVAPAYPMPSVGFVWQYHPRYGWGWHHPVYGWHRGWR</sequence>
<feature type="chain" id="PRO_5013808814" description="YXWGXW repeat-containing protein" evidence="1">
    <location>
        <begin position="29"/>
        <end position="87"/>
    </location>
</feature>
<keyword evidence="1" id="KW-0732">Signal</keyword>
<feature type="signal peptide" evidence="1">
    <location>
        <begin position="1"/>
        <end position="28"/>
    </location>
</feature>
<organism evidence="2">
    <name type="scientific">Chryseobacterium sp. B5</name>
    <dbReference type="NCBI Taxonomy" id="2050562"/>
    <lineage>
        <taxon>Bacteria</taxon>
        <taxon>Pseudomonadati</taxon>
        <taxon>Bacteroidota</taxon>
        <taxon>Flavobacteriia</taxon>
        <taxon>Flavobacteriales</taxon>
        <taxon>Weeksellaceae</taxon>
        <taxon>Chryseobacterium group</taxon>
        <taxon>Chryseobacterium</taxon>
    </lineage>
</organism>
<dbReference type="PROSITE" id="PS51257">
    <property type="entry name" value="PROKAR_LIPOPROTEIN"/>
    <property type="match status" value="1"/>
</dbReference>
<name>A0A2G7T380_9FLAO</name>
<evidence type="ECO:0000313" key="2">
    <source>
        <dbReference type="EMBL" id="PII34382.1"/>
    </source>
</evidence>